<evidence type="ECO:0000256" key="2">
    <source>
        <dbReference type="SAM" id="Phobius"/>
    </source>
</evidence>
<sequence length="249" mass="25569">MSSDTSENPTGSPTARRRLYIGLAVLGAVLSIVLIVVLAVQVVGGPPVAGPPTSTASASAPPATSGPATPKPSNPATRTPDTLTPTSTPPGQNAAPGVPQPSSCDELYSPAMVEALSGLALNPEWSQDPEAGVSHGTDDTELRAVIDSADHLTCVWGSPYGGSDTGIITTLAWVTPEQSSAVEERLVATGLECFAQSGGVRCVIQTNTLDGAFGESHFLRDGIWLATEYTNAGPLGYTQDMVNNLWATV</sequence>
<dbReference type="RefSeq" id="WP_134424403.1">
    <property type="nucleotide sequence ID" value="NZ_SOHA01000021.1"/>
</dbReference>
<dbReference type="OrthoDB" id="5123394at2"/>
<reference evidence="3 4" key="1">
    <citation type="submission" date="2019-03" db="EMBL/GenBank/DDBJ databases">
        <title>Genomics of glacier-inhabiting Cryobacterium strains.</title>
        <authorList>
            <person name="Liu Q."/>
            <person name="Xin Y.-H."/>
        </authorList>
    </citation>
    <scope>NUCLEOTIDE SEQUENCE [LARGE SCALE GENOMIC DNA]</scope>
    <source>
        <strain evidence="3 4">TMT1-51</strain>
    </source>
</reference>
<evidence type="ECO:0000313" key="4">
    <source>
        <dbReference type="Proteomes" id="UP000297472"/>
    </source>
</evidence>
<name>A0A4Y8JUZ2_9MICO</name>
<keyword evidence="2" id="KW-0472">Membrane</keyword>
<dbReference type="AlphaFoldDB" id="A0A4Y8JUZ2"/>
<protein>
    <recommendedName>
        <fullName evidence="5">DUF3558 domain-containing protein</fullName>
    </recommendedName>
</protein>
<dbReference type="EMBL" id="SOHA01000021">
    <property type="protein sequence ID" value="TFD30532.1"/>
    <property type="molecule type" value="Genomic_DNA"/>
</dbReference>
<feature type="region of interest" description="Disordered" evidence="1">
    <location>
        <begin position="50"/>
        <end position="105"/>
    </location>
</feature>
<keyword evidence="2" id="KW-0812">Transmembrane</keyword>
<feature type="compositionally biased region" description="Low complexity" evidence="1">
    <location>
        <begin position="50"/>
        <end position="68"/>
    </location>
</feature>
<evidence type="ECO:0000313" key="3">
    <source>
        <dbReference type="EMBL" id="TFD30532.1"/>
    </source>
</evidence>
<evidence type="ECO:0000256" key="1">
    <source>
        <dbReference type="SAM" id="MobiDB-lite"/>
    </source>
</evidence>
<keyword evidence="4" id="KW-1185">Reference proteome</keyword>
<gene>
    <name evidence="3" type="ORF">E3T49_07805</name>
</gene>
<organism evidence="3 4">
    <name type="scientific">Cryobacterium cryoconiti</name>
    <dbReference type="NCBI Taxonomy" id="1259239"/>
    <lineage>
        <taxon>Bacteria</taxon>
        <taxon>Bacillati</taxon>
        <taxon>Actinomycetota</taxon>
        <taxon>Actinomycetes</taxon>
        <taxon>Micrococcales</taxon>
        <taxon>Microbacteriaceae</taxon>
        <taxon>Cryobacterium</taxon>
    </lineage>
</organism>
<evidence type="ECO:0008006" key="5">
    <source>
        <dbReference type="Google" id="ProtNLM"/>
    </source>
</evidence>
<comment type="caution">
    <text evidence="3">The sequence shown here is derived from an EMBL/GenBank/DDBJ whole genome shotgun (WGS) entry which is preliminary data.</text>
</comment>
<feature type="compositionally biased region" description="Low complexity" evidence="1">
    <location>
        <begin position="75"/>
        <end position="90"/>
    </location>
</feature>
<accession>A0A4Y8JUZ2</accession>
<feature type="transmembrane region" description="Helical" evidence="2">
    <location>
        <begin position="20"/>
        <end position="44"/>
    </location>
</feature>
<dbReference type="Proteomes" id="UP000297472">
    <property type="component" value="Unassembled WGS sequence"/>
</dbReference>
<keyword evidence="2" id="KW-1133">Transmembrane helix</keyword>
<proteinExistence type="predicted"/>